<feature type="transmembrane region" description="Helical" evidence="1">
    <location>
        <begin position="33"/>
        <end position="53"/>
    </location>
</feature>
<evidence type="ECO:0000313" key="2">
    <source>
        <dbReference type="EMBL" id="SMD02570.1"/>
    </source>
</evidence>
<dbReference type="Proteomes" id="UP000192330">
    <property type="component" value="Unassembled WGS sequence"/>
</dbReference>
<accession>A0A1W2DYI2</accession>
<dbReference type="AlphaFoldDB" id="A0A1W2DYI2"/>
<gene>
    <name evidence="2" type="ORF">SAMN06295998_11977</name>
</gene>
<evidence type="ECO:0000256" key="1">
    <source>
        <dbReference type="SAM" id="Phobius"/>
    </source>
</evidence>
<proteinExistence type="predicted"/>
<dbReference type="EMBL" id="FWYD01000019">
    <property type="protein sequence ID" value="SMD02570.1"/>
    <property type="molecule type" value="Genomic_DNA"/>
</dbReference>
<dbReference type="RefSeq" id="WP_179141528.1">
    <property type="nucleotide sequence ID" value="NZ_FWYD01000019.1"/>
</dbReference>
<keyword evidence="3" id="KW-1185">Reference proteome</keyword>
<sequence>MTNAEISLHDDKMRAEIAHLAAQTTKLNKEIRWYEAVIIAGGASAVTLAIVALTKVLL</sequence>
<keyword evidence="1" id="KW-0812">Transmembrane</keyword>
<keyword evidence="1" id="KW-0472">Membrane</keyword>
<name>A0A1W2DYI2_9RHOB</name>
<evidence type="ECO:0000313" key="3">
    <source>
        <dbReference type="Proteomes" id="UP000192330"/>
    </source>
</evidence>
<organism evidence="2 3">
    <name type="scientific">Primorskyibacter flagellatus</name>
    <dbReference type="NCBI Taxonomy" id="1387277"/>
    <lineage>
        <taxon>Bacteria</taxon>
        <taxon>Pseudomonadati</taxon>
        <taxon>Pseudomonadota</taxon>
        <taxon>Alphaproteobacteria</taxon>
        <taxon>Rhodobacterales</taxon>
        <taxon>Roseobacteraceae</taxon>
        <taxon>Primorskyibacter</taxon>
    </lineage>
</organism>
<reference evidence="2 3" key="1">
    <citation type="submission" date="2017-04" db="EMBL/GenBank/DDBJ databases">
        <authorList>
            <person name="Afonso C.L."/>
            <person name="Miller P.J."/>
            <person name="Scott M.A."/>
            <person name="Spackman E."/>
            <person name="Goraichik I."/>
            <person name="Dimitrov K.M."/>
            <person name="Suarez D.L."/>
            <person name="Swayne D.E."/>
        </authorList>
    </citation>
    <scope>NUCLEOTIDE SEQUENCE [LARGE SCALE GENOMIC DNA]</scope>
    <source>
        <strain evidence="2 3">CGMCC 1.12644</strain>
    </source>
</reference>
<protein>
    <submittedName>
        <fullName evidence="2">Uncharacterized protein</fullName>
    </submittedName>
</protein>
<keyword evidence="1" id="KW-1133">Transmembrane helix</keyword>